<feature type="region of interest" description="Disordered" evidence="3">
    <location>
        <begin position="130"/>
        <end position="157"/>
    </location>
</feature>
<evidence type="ECO:0000256" key="2">
    <source>
        <dbReference type="PROSITE-ProRule" id="PRU00708"/>
    </source>
</evidence>
<feature type="repeat" description="PPR" evidence="2">
    <location>
        <begin position="269"/>
        <end position="303"/>
    </location>
</feature>
<dbReference type="InterPro" id="IPR051222">
    <property type="entry name" value="PPR/CCM1_RNA-binding"/>
</dbReference>
<sequence>MTRPVCWLQLLWLPCLRAAWVTLGDLQGDLELDQEKEESRDEAARQLTSRENVTSGRGEIHEHRSAQAVRSEDHLSQLVANAQAVSDKAMANFSVADLSRPDGHQSGSLFQGLSKDLQGQTTVIMYDMGEGTGTDPNAPKEMTPEEKEEVNKASGGKSNGILSKAWETARHIRGNSGNVVASVVSVVDPENCLTKLLYLLYRFEGEDDYPYFPRKLGACDIGFNFETGSAPPQNVLAWGNVLGACGRALAWQEALRLLGEMPEHQVAPNVVCYNAALSACERSRNWTLALDLYSALQREHLSPTIATETAALAALAQGLQWEAAVMHFDKMREEGRHRPNVITYTATIRASEMGRSWRHVLRLLKDMPGATVTPDTIVMTSCIGACYKSELWAEAVQLFDSLPARALAADVFCFNNAISAWASAGHWTQALALLDRLRLSKLQPVSDTVASCSPMGSSAASGEGHGQRGWRQEGQRGGSHRCRGVH</sequence>
<reference evidence="5" key="1">
    <citation type="submission" date="2021-02" db="EMBL/GenBank/DDBJ databases">
        <authorList>
            <person name="Dougan E. K."/>
            <person name="Rhodes N."/>
            <person name="Thang M."/>
            <person name="Chan C."/>
        </authorList>
    </citation>
    <scope>NUCLEOTIDE SEQUENCE</scope>
</reference>
<dbReference type="InterPro" id="IPR011990">
    <property type="entry name" value="TPR-like_helical_dom_sf"/>
</dbReference>
<feature type="repeat" description="PPR" evidence="2">
    <location>
        <begin position="234"/>
        <end position="268"/>
    </location>
</feature>
<organism evidence="5 6">
    <name type="scientific">Symbiodinium natans</name>
    <dbReference type="NCBI Taxonomy" id="878477"/>
    <lineage>
        <taxon>Eukaryota</taxon>
        <taxon>Sar</taxon>
        <taxon>Alveolata</taxon>
        <taxon>Dinophyceae</taxon>
        <taxon>Suessiales</taxon>
        <taxon>Symbiodiniaceae</taxon>
        <taxon>Symbiodinium</taxon>
    </lineage>
</organism>
<feature type="region of interest" description="Disordered" evidence="3">
    <location>
        <begin position="34"/>
        <end position="72"/>
    </location>
</feature>
<keyword evidence="4" id="KW-0732">Signal</keyword>
<feature type="region of interest" description="Disordered" evidence="3">
    <location>
        <begin position="450"/>
        <end position="486"/>
    </location>
</feature>
<evidence type="ECO:0000256" key="3">
    <source>
        <dbReference type="SAM" id="MobiDB-lite"/>
    </source>
</evidence>
<accession>A0A812MMN7</accession>
<dbReference type="Gene3D" id="1.25.40.10">
    <property type="entry name" value="Tetratricopeptide repeat domain"/>
    <property type="match status" value="2"/>
</dbReference>
<dbReference type="Pfam" id="PF01535">
    <property type="entry name" value="PPR"/>
    <property type="match status" value="1"/>
</dbReference>
<evidence type="ECO:0000256" key="4">
    <source>
        <dbReference type="SAM" id="SignalP"/>
    </source>
</evidence>
<name>A0A812MMN7_9DINO</name>
<evidence type="ECO:0000313" key="5">
    <source>
        <dbReference type="EMBL" id="CAE7271332.1"/>
    </source>
</evidence>
<evidence type="ECO:0000313" key="6">
    <source>
        <dbReference type="Proteomes" id="UP000604046"/>
    </source>
</evidence>
<evidence type="ECO:0000256" key="1">
    <source>
        <dbReference type="ARBA" id="ARBA00022737"/>
    </source>
</evidence>
<dbReference type="PROSITE" id="PS51375">
    <property type="entry name" value="PPR"/>
    <property type="match status" value="3"/>
</dbReference>
<dbReference type="InterPro" id="IPR002885">
    <property type="entry name" value="PPR_rpt"/>
</dbReference>
<feature type="compositionally biased region" description="Basic and acidic residues" evidence="3">
    <location>
        <begin position="142"/>
        <end position="151"/>
    </location>
</feature>
<feature type="chain" id="PRO_5032282987" evidence="4">
    <location>
        <begin position="19"/>
        <end position="486"/>
    </location>
</feature>
<feature type="compositionally biased region" description="Polar residues" evidence="3">
    <location>
        <begin position="450"/>
        <end position="460"/>
    </location>
</feature>
<feature type="compositionally biased region" description="Basic and acidic residues" evidence="3">
    <location>
        <begin position="58"/>
        <end position="72"/>
    </location>
</feature>
<feature type="compositionally biased region" description="Polar residues" evidence="3">
    <location>
        <begin position="46"/>
        <end position="55"/>
    </location>
</feature>
<dbReference type="PANTHER" id="PTHR47942">
    <property type="entry name" value="TETRATRICOPEPTIDE REPEAT (TPR)-LIKE SUPERFAMILY PROTEIN-RELATED"/>
    <property type="match status" value="1"/>
</dbReference>
<protein>
    <submittedName>
        <fullName evidence="5">PPR10 protein</fullName>
    </submittedName>
</protein>
<dbReference type="Pfam" id="PF13812">
    <property type="entry name" value="PPR_3"/>
    <property type="match status" value="1"/>
</dbReference>
<dbReference type="EMBL" id="CAJNDS010001668">
    <property type="protein sequence ID" value="CAE7271332.1"/>
    <property type="molecule type" value="Genomic_DNA"/>
</dbReference>
<proteinExistence type="predicted"/>
<dbReference type="PANTHER" id="PTHR47942:SF63">
    <property type="entry name" value="PENTATRICOPEPTIDE REPEAT-CONTAINING PROTEIN"/>
    <property type="match status" value="1"/>
</dbReference>
<gene>
    <name evidence="5" type="primary">PPR10</name>
    <name evidence="5" type="ORF">SNAT2548_LOCUS14397</name>
</gene>
<keyword evidence="1" id="KW-0677">Repeat</keyword>
<dbReference type="AlphaFoldDB" id="A0A812MMN7"/>
<comment type="caution">
    <text evidence="5">The sequence shown here is derived from an EMBL/GenBank/DDBJ whole genome shotgun (WGS) entry which is preliminary data.</text>
</comment>
<feature type="repeat" description="PPR" evidence="2">
    <location>
        <begin position="410"/>
        <end position="444"/>
    </location>
</feature>
<keyword evidence="6" id="KW-1185">Reference proteome</keyword>
<feature type="signal peptide" evidence="4">
    <location>
        <begin position="1"/>
        <end position="18"/>
    </location>
</feature>
<dbReference type="Proteomes" id="UP000604046">
    <property type="component" value="Unassembled WGS sequence"/>
</dbReference>
<dbReference type="OrthoDB" id="424508at2759"/>